<comment type="caution">
    <text evidence="2">The sequence shown here is derived from an EMBL/GenBank/DDBJ whole genome shotgun (WGS) entry which is preliminary data.</text>
</comment>
<protein>
    <submittedName>
        <fullName evidence="2">Uncharacterized protein</fullName>
    </submittedName>
</protein>
<proteinExistence type="predicted"/>
<organism evidence="2 3">
    <name type="scientific">Trichostrongylus colubriformis</name>
    <name type="common">Black scour worm</name>
    <dbReference type="NCBI Taxonomy" id="6319"/>
    <lineage>
        <taxon>Eukaryota</taxon>
        <taxon>Metazoa</taxon>
        <taxon>Ecdysozoa</taxon>
        <taxon>Nematoda</taxon>
        <taxon>Chromadorea</taxon>
        <taxon>Rhabditida</taxon>
        <taxon>Rhabditina</taxon>
        <taxon>Rhabditomorpha</taxon>
        <taxon>Strongyloidea</taxon>
        <taxon>Trichostrongylidae</taxon>
        <taxon>Trichostrongylus</taxon>
    </lineage>
</organism>
<name>A0AAN8IMR5_TRICO</name>
<accession>A0AAN8IMR5</accession>
<evidence type="ECO:0000313" key="2">
    <source>
        <dbReference type="EMBL" id="KAK5975077.1"/>
    </source>
</evidence>
<gene>
    <name evidence="2" type="ORF">GCK32_020328</name>
</gene>
<sequence>MSFALIFFPHSRTSDVVPLSSVAHGAQMGGTTRVRWQGRNHKGKVLFTGPREICEMNAQCVSADGELIEDVFDVSSVADDQAPRSDTQVSRPPLPLRGSL</sequence>
<dbReference type="AlphaFoldDB" id="A0AAN8IMR5"/>
<reference evidence="2 3" key="1">
    <citation type="submission" date="2019-10" db="EMBL/GenBank/DDBJ databases">
        <title>Assembly and Annotation for the nematode Trichostrongylus colubriformis.</title>
        <authorList>
            <person name="Martin J."/>
        </authorList>
    </citation>
    <scope>NUCLEOTIDE SEQUENCE [LARGE SCALE GENOMIC DNA]</scope>
    <source>
        <strain evidence="2">G859</strain>
        <tissue evidence="2">Whole worm</tissue>
    </source>
</reference>
<keyword evidence="3" id="KW-1185">Reference proteome</keyword>
<evidence type="ECO:0000313" key="3">
    <source>
        <dbReference type="Proteomes" id="UP001331761"/>
    </source>
</evidence>
<dbReference type="EMBL" id="WIXE01013481">
    <property type="protein sequence ID" value="KAK5975077.1"/>
    <property type="molecule type" value="Genomic_DNA"/>
</dbReference>
<dbReference type="Proteomes" id="UP001331761">
    <property type="component" value="Unassembled WGS sequence"/>
</dbReference>
<feature type="region of interest" description="Disordered" evidence="1">
    <location>
        <begin position="78"/>
        <end position="100"/>
    </location>
</feature>
<evidence type="ECO:0000256" key="1">
    <source>
        <dbReference type="SAM" id="MobiDB-lite"/>
    </source>
</evidence>